<reference evidence="1 2" key="1">
    <citation type="submission" date="2019-03" db="EMBL/GenBank/DDBJ databases">
        <title>Draft genome sequences of novel Actinobacteria.</title>
        <authorList>
            <person name="Sahin N."/>
            <person name="Ay H."/>
            <person name="Saygin H."/>
        </authorList>
    </citation>
    <scope>NUCLEOTIDE SEQUENCE [LARGE SCALE GENOMIC DNA]</scope>
    <source>
        <strain evidence="1 2">5K548</strain>
    </source>
</reference>
<name>A0A4R5BXG3_9PSEU</name>
<comment type="caution">
    <text evidence="1">The sequence shown here is derived from an EMBL/GenBank/DDBJ whole genome shotgun (WGS) entry which is preliminary data.</text>
</comment>
<gene>
    <name evidence="1" type="ORF">E1202_12550</name>
</gene>
<evidence type="ECO:0000313" key="1">
    <source>
        <dbReference type="EMBL" id="TDD89022.1"/>
    </source>
</evidence>
<proteinExistence type="predicted"/>
<accession>A0A4R5BXG3</accession>
<dbReference type="EMBL" id="SMLA01000014">
    <property type="protein sequence ID" value="TDD89022.1"/>
    <property type="molecule type" value="Genomic_DNA"/>
</dbReference>
<evidence type="ECO:0000313" key="2">
    <source>
        <dbReference type="Proteomes" id="UP000294723"/>
    </source>
</evidence>
<keyword evidence="2" id="KW-1185">Reference proteome</keyword>
<protein>
    <submittedName>
        <fullName evidence="1">Uncharacterized protein</fullName>
    </submittedName>
</protein>
<sequence length="158" mass="16528">MISVGRSAVWYGARNRSVAGIVRRPSEPVATTSASSARAAAQSSAAGSAWASEPPTVPRVRIWWWPTWRRASTSSGQVRATSEEVSTARWRVAGPIASCSPSRCSSARPGRRVMSTSALGRASRKFIIGSRLCPPARSLASSSAASSAIASVTVPGRT</sequence>
<dbReference type="AlphaFoldDB" id="A0A4R5BXG3"/>
<organism evidence="1 2">
    <name type="scientific">Saccharopolyspora karakumensis</name>
    <dbReference type="NCBI Taxonomy" id="2530386"/>
    <lineage>
        <taxon>Bacteria</taxon>
        <taxon>Bacillati</taxon>
        <taxon>Actinomycetota</taxon>
        <taxon>Actinomycetes</taxon>
        <taxon>Pseudonocardiales</taxon>
        <taxon>Pseudonocardiaceae</taxon>
        <taxon>Saccharopolyspora</taxon>
    </lineage>
</organism>
<dbReference type="Proteomes" id="UP000294723">
    <property type="component" value="Unassembled WGS sequence"/>
</dbReference>